<organism evidence="2 3">
    <name type="scientific">Panicum miliaceum</name>
    <name type="common">Proso millet</name>
    <name type="synonym">Broomcorn millet</name>
    <dbReference type="NCBI Taxonomy" id="4540"/>
    <lineage>
        <taxon>Eukaryota</taxon>
        <taxon>Viridiplantae</taxon>
        <taxon>Streptophyta</taxon>
        <taxon>Embryophyta</taxon>
        <taxon>Tracheophyta</taxon>
        <taxon>Spermatophyta</taxon>
        <taxon>Magnoliopsida</taxon>
        <taxon>Liliopsida</taxon>
        <taxon>Poales</taxon>
        <taxon>Poaceae</taxon>
        <taxon>PACMAD clade</taxon>
        <taxon>Panicoideae</taxon>
        <taxon>Panicodae</taxon>
        <taxon>Paniceae</taxon>
        <taxon>Panicinae</taxon>
        <taxon>Panicum</taxon>
        <taxon>Panicum sect. Panicum</taxon>
    </lineage>
</organism>
<sequence>MKKENAPVVSFGDGSDSSSQARRRLQRALYKLVDGAADRVRARRISPRDGGKIPAPNPLRALALPRSGNPFRAQHPSQIAPFRHLLDLIGTLISSSITMSHHEKQAAVAARELLDAAAAQARKGAASAGKRKASTAPPPRKGIGHAATAAEAASEVNGAGFFTGAAASPTNFANGSNFFTGAWAGTFFNSPGHSPMAQPWMHPQSSDPATWDNDPTPAGGFTNFIQPQLSQNFHFVGGPSHYAPFKAPRPMDIPPAQEQTAVQNNQSIDVDSGDEVVRTEKRILWSQAEDVRLMSSWLLNSTDPTVGADRKNEQYWDAVIETYNETTPSERRRNVKQAKDRWHKINRWTDLFHSAWLKARRIYTSGHSDQMWIDKAQSFYEEDNKLLKLGRFVLMDVWYAVRNEAKWITYNNGPKEARKRKSSGKESTGDDTEPVDLEDMDEQKRPMGQKQAKKLAREKAAKEKEKAAKDSENENDELHMYGKIQSEGHADRLKVLEVQQKLSAEKLESAKIAHLAAKEQKEAKKLEVQARMFDTYNRLLAQDITLMSDEEKTDHVATMKCLKKKLFAE</sequence>
<evidence type="ECO:0008006" key="4">
    <source>
        <dbReference type="Google" id="ProtNLM"/>
    </source>
</evidence>
<keyword evidence="3" id="KW-1185">Reference proteome</keyword>
<dbReference type="PANTHER" id="PTHR45224:SF3">
    <property type="entry name" value="OS11G0506300 PROTEIN"/>
    <property type="match status" value="1"/>
</dbReference>
<name>A0A3L6RPP9_PANMI</name>
<feature type="compositionally biased region" description="Acidic residues" evidence="1">
    <location>
        <begin position="429"/>
        <end position="441"/>
    </location>
</feature>
<gene>
    <name evidence="2" type="ORF">C2845_PM11G04290</name>
</gene>
<protein>
    <recommendedName>
        <fullName evidence="4">No apical meristem-associated C-terminal domain-containing protein</fullName>
    </recommendedName>
</protein>
<dbReference type="PANTHER" id="PTHR45224">
    <property type="entry name" value="OS01G0527900 PROTEIN-RELATED"/>
    <property type="match status" value="1"/>
</dbReference>
<dbReference type="EMBL" id="PQIB02000007">
    <property type="protein sequence ID" value="RLN07605.1"/>
    <property type="molecule type" value="Genomic_DNA"/>
</dbReference>
<feature type="compositionally biased region" description="Low complexity" evidence="1">
    <location>
        <begin position="8"/>
        <end position="20"/>
    </location>
</feature>
<comment type="caution">
    <text evidence="2">The sequence shown here is derived from an EMBL/GenBank/DDBJ whole genome shotgun (WGS) entry which is preliminary data.</text>
</comment>
<dbReference type="Proteomes" id="UP000275267">
    <property type="component" value="Unassembled WGS sequence"/>
</dbReference>
<evidence type="ECO:0000313" key="2">
    <source>
        <dbReference type="EMBL" id="RLN07605.1"/>
    </source>
</evidence>
<proteinExistence type="predicted"/>
<evidence type="ECO:0000313" key="3">
    <source>
        <dbReference type="Proteomes" id="UP000275267"/>
    </source>
</evidence>
<reference evidence="3" key="1">
    <citation type="journal article" date="2019" name="Nat. Commun.">
        <title>The genome of broomcorn millet.</title>
        <authorList>
            <person name="Zou C."/>
            <person name="Miki D."/>
            <person name="Li D."/>
            <person name="Tang Q."/>
            <person name="Xiao L."/>
            <person name="Rajput S."/>
            <person name="Deng P."/>
            <person name="Jia W."/>
            <person name="Huang R."/>
            <person name="Zhang M."/>
            <person name="Sun Y."/>
            <person name="Hu J."/>
            <person name="Fu X."/>
            <person name="Schnable P.S."/>
            <person name="Li F."/>
            <person name="Zhang H."/>
            <person name="Feng B."/>
            <person name="Zhu X."/>
            <person name="Liu R."/>
            <person name="Schnable J.C."/>
            <person name="Zhu J.-K."/>
            <person name="Zhang H."/>
        </authorList>
    </citation>
    <scope>NUCLEOTIDE SEQUENCE [LARGE SCALE GENOMIC DNA]</scope>
</reference>
<dbReference type="OrthoDB" id="2507178at2759"/>
<feature type="region of interest" description="Disordered" evidence="1">
    <location>
        <begin position="414"/>
        <end position="476"/>
    </location>
</feature>
<feature type="compositionally biased region" description="Basic and acidic residues" evidence="1">
    <location>
        <begin position="455"/>
        <end position="476"/>
    </location>
</feature>
<accession>A0A3L6RPP9</accession>
<evidence type="ECO:0000256" key="1">
    <source>
        <dbReference type="SAM" id="MobiDB-lite"/>
    </source>
</evidence>
<feature type="region of interest" description="Disordered" evidence="1">
    <location>
        <begin position="1"/>
        <end position="22"/>
    </location>
</feature>
<dbReference type="AlphaFoldDB" id="A0A3L6RPP9"/>
<feature type="region of interest" description="Disordered" evidence="1">
    <location>
        <begin position="124"/>
        <end position="149"/>
    </location>
</feature>